<dbReference type="InterPro" id="IPR027417">
    <property type="entry name" value="P-loop_NTPase"/>
</dbReference>
<proteinExistence type="inferred from homology"/>
<dbReference type="OMA" id="LVPARCM"/>
<feature type="region of interest" description="Disordered" evidence="5">
    <location>
        <begin position="933"/>
        <end position="1000"/>
    </location>
</feature>
<gene>
    <name evidence="7" type="ORF">LMJF_33_2560</name>
</gene>
<reference evidence="7 8" key="2">
    <citation type="journal article" date="2011" name="Genome Res.">
        <title>Chromosome and gene copy number variation allow major structural change between species and strains of Leishmania.</title>
        <authorList>
            <person name="Rogers M.B."/>
            <person name="Hilley J.D."/>
            <person name="Dickens N.J."/>
            <person name="Wilkes J."/>
            <person name="Bates P.A."/>
            <person name="Depledge D.P."/>
            <person name="Harris D."/>
            <person name="Her Y."/>
            <person name="Herzyk P."/>
            <person name="Imamura H."/>
            <person name="Otto T.D."/>
            <person name="Sanders M."/>
            <person name="Seeger K."/>
            <person name="Dujardin J.C."/>
            <person name="Berriman M."/>
            <person name="Smith D.F."/>
            <person name="Hertz-Fowler C."/>
            <person name="Mottram J.C."/>
        </authorList>
    </citation>
    <scope>NUCLEOTIDE SEQUENCE [LARGE SCALE GENOMIC DNA]</scope>
    <source>
        <strain evidence="8">MHOM/IL/81/Friedlin</strain>
    </source>
</reference>
<dbReference type="InParanoid" id="Q4Q3T1"/>
<dbReference type="GO" id="GO:0005871">
    <property type="term" value="C:kinesin complex"/>
    <property type="evidence" value="ECO:0000318"/>
    <property type="project" value="GO_Central"/>
</dbReference>
<dbReference type="VEuPathDB" id="TriTrypDB:LMJLV39_330036500"/>
<evidence type="ECO:0000256" key="2">
    <source>
        <dbReference type="ARBA" id="ARBA00022840"/>
    </source>
</evidence>
<protein>
    <submittedName>
        <fullName evidence="7">Putative Unc104-like kinesin</fullName>
    </submittedName>
</protein>
<comment type="similarity">
    <text evidence="3">Belongs to the TRAFAC class myosin-kinesin ATPase superfamily. Kinesin family.</text>
</comment>
<dbReference type="VEuPathDB" id="TriTrypDB:LMJFC_330039100"/>
<organism evidence="7 8">
    <name type="scientific">Leishmania major</name>
    <dbReference type="NCBI Taxonomy" id="5664"/>
    <lineage>
        <taxon>Eukaryota</taxon>
        <taxon>Discoba</taxon>
        <taxon>Euglenozoa</taxon>
        <taxon>Kinetoplastea</taxon>
        <taxon>Metakinetoplastina</taxon>
        <taxon>Trypanosomatida</taxon>
        <taxon>Trypanosomatidae</taxon>
        <taxon>Leishmaniinae</taxon>
        <taxon>Leishmania</taxon>
    </lineage>
</organism>
<dbReference type="Gene3D" id="3.40.50.300">
    <property type="entry name" value="P-loop containing nucleotide triphosphate hydrolases"/>
    <property type="match status" value="1"/>
</dbReference>
<dbReference type="GO" id="GO:0047496">
    <property type="term" value="P:vesicle transport along microtubule"/>
    <property type="evidence" value="ECO:0000318"/>
    <property type="project" value="GO_Central"/>
</dbReference>
<evidence type="ECO:0000256" key="5">
    <source>
        <dbReference type="SAM" id="MobiDB-lite"/>
    </source>
</evidence>
<dbReference type="FunFam" id="3.40.50.300:FF:005620">
    <property type="entry name" value="Putative Unc104-like kinesin"/>
    <property type="match status" value="1"/>
</dbReference>
<evidence type="ECO:0000256" key="4">
    <source>
        <dbReference type="SAM" id="Coils"/>
    </source>
</evidence>
<keyword evidence="3" id="KW-0505">Motor protein</keyword>
<dbReference type="STRING" id="5664.Q4Q3T1"/>
<feature type="binding site" evidence="3">
    <location>
        <begin position="139"/>
        <end position="146"/>
    </location>
    <ligand>
        <name>ATP</name>
        <dbReference type="ChEBI" id="CHEBI:30616"/>
    </ligand>
</feature>
<feature type="coiled-coil region" evidence="4">
    <location>
        <begin position="477"/>
        <end position="504"/>
    </location>
</feature>
<dbReference type="GO" id="GO:0016887">
    <property type="term" value="F:ATP hydrolysis activity"/>
    <property type="evidence" value="ECO:0000318"/>
    <property type="project" value="GO_Central"/>
</dbReference>
<sequence length="2078" mass="222862">MSESSRGASQEADLSRAQSPTHSRDQSAEPNTGYEEGRITVSVRVRPLNARETKLNSGSCIAPLAAYNTLYILPPGELEQNVNALLAVDPHLRGTRHHRFTFDHVYPVDSTQEQVYEQIGRPVLQSSFRGYHTCIFAYGQTGSGKSYCMMGADGGCSIDDAPGIIPRLCREVFLEMDKVKQAAAANEENVDFSVYVSYLEIYRERVRSLLSEVHDARIVAGGNEESGPASPRAISGSLRRHGLLHAADSADAALRVREHPTLGVYVEGLAEISVTNEEQVLRLMVRGNQRRHMASTRMNETSSRSHAIFTLQLLQKRTHAVQPGEGGSGGAITGAPATAVATMTTQLGAKINLVDLAGSERAKATGADGDTLKEGAQINKSLTTLGIVINALAAQSIATVSSSTGQSPMKSAATSKRHIPYRDSTLTFLLKESLGGNSKTFMIATVSPSADSYEESLSTLRYADRAKSVMMKAFVNETAGDKRIRELEEEVMRLRQQIRSLLSAEARRSSTPMATPAARPVMLADSDSSLQPSLVGGGDGNPVEGKWIDQDKSDSRETSMAHSSAAGMEVAIVPDGEADVQAPHAGFNELAGRDAGVPEPVSPVADTPVASRAEFVATLQSELRRAEEMIRQMSASEAERNAHVAQLVKRHEEEQAAMRAAAAAMAAAVATKDADNCAPRAVTATMRLCRDEPYLLNMDGAGDWVVAHLGPGKALVGVFPPNVGAVNNTAAAASAAKGNEGGEVGSSSTSFDSSLVLPSYYTGSDAGANGAAPDEGADVRHVRLSREFSEGVGGPHCILEHFKAAGTAATASFTTTLRACAGYETRVIRPMCPSPFVVKDGDTLLLQSGDVLDMGADHIHLKYMDPAEPPVTARGRRTVHMETTAYVGGDGQGSDGAESDRVMSSAAASPASAGYKEEEALMSLKRFIGFSEAHPDEEGAGEEACETRGTSGDGDGCKGDGVERASSFDRESSHSVFDDEYSTSPAAEYNEEDIGGRRNSCEAGISTTMATPQPPSRPLIPTLALAKALPANRLSTPPPQQMPQRHHSASGVPFNTMSGNAKDSASSAILSDWEDHSTVNLSVNEGIEAPSLPIPLQRRSTPAAATVVKTRVPSKRVPQTAHLNPNSALSLSELQSMCAKSPSKSYRSEPPPRFVGLYNLVLVGPSGSGKSSLVRNLQTEDTPWLQSAFSTLMATGRAYTGADADGSTPASAEAHPTIGIQTTTLTTAGATPMRLRVYELGGTPCFSPLLDQLPSRRVTYLLCFPLDGGPPLVALRGIVEDILCRTDSHMVSLVLVATHARHSSAADGKGGGGGGSLFSRRLPAVRQEMLRAQMEEVELQVVSLIQMLQPYAQLRPTVVGRFAVDNVHRQVYSTGYRAVEGFPEWLQWLGDLARDRCRGDVDFASGLVPARCMELSRQVGLLRERGKWCLSLRDFKALATAVSTQYNTAEAASASFVRDTLRQHVQLLTDWGVLAHRFRSTPLRQHVVLDVVWLCRVLTTLACCALVGQVESGGLSTAGAARMVAAAGKRDTVLLNRKDLALRILFTPKAARIVDVVKVVTMDTARLLRYGVLSMPVLVTMLEPHFKPWDSEGAAAGSSGGLEAGMSAVRRTDNLAVDGCDTAASSVRYSVSLAGVLEFLVLCDVIILGHKLLLSPSAEEAVRTSTAPQQDLVGCSRSLPVSAASEQEGGRSHNDNDRILDDINPAEEGFVVYPLSCRTPASAGVTWLFTCFLSGPFYMFKLDMVPRNFFPKLICRLATVSDKIYLGPVQSQSWGAPTQWRETDATRERGVVGGRTPAAHGPFDSYFSECAGRSFVLPRFPTDLTPTAAEVSPRRREGLWFDAAWLVYKDSAHDDDGESDNCRVLVRLVHHSVFLSFHCHQAGSSSGMSGGSASPGVQDFYEAVLEAVRHVVEEFPGGKCSESMQCCVDPVILLEMEVKHPAVQSDQETAALKRHVRFASINDNLNSLERVLAKSVSALWTARTARRSHTSRSEDGEDESAYVPLLHNFSATCPLDVAECIQRWKTEQHFHISTELEARLVGALQELGACYHGSAPVAVNSCFALDRLLDVLAHIDTE</sequence>
<dbReference type="GO" id="GO:0005737">
    <property type="term" value="C:cytoplasm"/>
    <property type="evidence" value="ECO:0000266"/>
    <property type="project" value="GeneDB"/>
</dbReference>
<keyword evidence="4" id="KW-0175">Coiled coil</keyword>
<dbReference type="VEuPathDB" id="TriTrypDB:LMJSD75_330035800"/>
<dbReference type="eggNOG" id="KOG0245">
    <property type="taxonomic scope" value="Eukaryota"/>
</dbReference>
<accession>Q4Q3T1</accession>
<dbReference type="HOGENOM" id="CLU_232721_0_0_1"/>
<dbReference type="GO" id="GO:0005524">
    <property type="term" value="F:ATP binding"/>
    <property type="evidence" value="ECO:0007669"/>
    <property type="project" value="UniProtKB-UniRule"/>
</dbReference>
<dbReference type="InterPro" id="IPR036961">
    <property type="entry name" value="Kinesin_motor_dom_sf"/>
</dbReference>
<dbReference type="PRINTS" id="PR00380">
    <property type="entry name" value="KINESINHEAVY"/>
</dbReference>
<reference evidence="7 8" key="1">
    <citation type="journal article" date="2005" name="Science">
        <title>The genome of the kinetoplastid parasite, Leishmania major.</title>
        <authorList>
            <person name="Ivens A.C."/>
            <person name="Peacock C.S."/>
            <person name="Worthey E.A."/>
            <person name="Murphy L."/>
            <person name="Aggarwal G."/>
            <person name="Berriman M."/>
            <person name="Sisk E."/>
            <person name="Rajandream M.A."/>
            <person name="Adlem E."/>
            <person name="Aert R."/>
            <person name="Anupama A."/>
            <person name="Apostolou Z."/>
            <person name="Attipoe P."/>
            <person name="Bason N."/>
            <person name="Bauser C."/>
            <person name="Beck A."/>
            <person name="Beverley S.M."/>
            <person name="Bianchettin G."/>
            <person name="Borzym K."/>
            <person name="Bothe G."/>
            <person name="Bruschi C.V."/>
            <person name="Collins M."/>
            <person name="Cadag E."/>
            <person name="Ciarloni L."/>
            <person name="Clayton C."/>
            <person name="Coulson R.M."/>
            <person name="Cronin A."/>
            <person name="Cruz A.K."/>
            <person name="Davies R.M."/>
            <person name="De Gaudenzi J."/>
            <person name="Dobson D.E."/>
            <person name="Duesterhoeft A."/>
            <person name="Fazelina G."/>
            <person name="Fosker N."/>
            <person name="Frasch A.C."/>
            <person name="Fraser A."/>
            <person name="Fuchs M."/>
            <person name="Gabel C."/>
            <person name="Goble A."/>
            <person name="Goffeau A."/>
            <person name="Harris D."/>
            <person name="Hertz-Fowler C."/>
            <person name="Hilbert H."/>
            <person name="Horn D."/>
            <person name="Huang Y."/>
            <person name="Klages S."/>
            <person name="Knights A."/>
            <person name="Kube M."/>
            <person name="Larke N."/>
            <person name="Litvin L."/>
            <person name="Lord A."/>
            <person name="Louie T."/>
            <person name="Marra M."/>
            <person name="Masuy D."/>
            <person name="Matthews K."/>
            <person name="Michaeli S."/>
            <person name="Mottram J.C."/>
            <person name="Muller-Auer S."/>
            <person name="Munden H."/>
            <person name="Nelson S."/>
            <person name="Norbertczak H."/>
            <person name="Oliver K."/>
            <person name="O'neil S."/>
            <person name="Pentony M."/>
            <person name="Pohl T.M."/>
            <person name="Price C."/>
            <person name="Purnelle B."/>
            <person name="Quail M.A."/>
            <person name="Rabbinowitsch E."/>
            <person name="Reinhardt R."/>
            <person name="Rieger M."/>
            <person name="Rinta J."/>
            <person name="Robben J."/>
            <person name="Robertson L."/>
            <person name="Ruiz J.C."/>
            <person name="Rutter S."/>
            <person name="Saunders D."/>
            <person name="Schafer M."/>
            <person name="Schein J."/>
            <person name="Schwartz D.C."/>
            <person name="Seeger K."/>
            <person name="Seyler A."/>
            <person name="Sharp S."/>
            <person name="Shin H."/>
            <person name="Sivam D."/>
            <person name="Squares R."/>
            <person name="Squares S."/>
            <person name="Tosato V."/>
            <person name="Vogt C."/>
            <person name="Volckaert G."/>
            <person name="Wambutt R."/>
            <person name="Warren T."/>
            <person name="Wedler H."/>
            <person name="Woodward J."/>
            <person name="Zhou S."/>
            <person name="Zimmermann W."/>
            <person name="Smith D.F."/>
            <person name="Blackwell J.M."/>
            <person name="Stuart K.D."/>
            <person name="Barrell B."/>
            <person name="Myler P.J."/>
        </authorList>
    </citation>
    <scope>NUCLEOTIDE SEQUENCE [LARGE SCALE GENOMIC DNA]</scope>
    <source>
        <strain evidence="8">MHOM/IL/81/Friedlin</strain>
    </source>
</reference>
<dbReference type="Pfam" id="PF00225">
    <property type="entry name" value="Kinesin"/>
    <property type="match status" value="1"/>
</dbReference>
<dbReference type="SUPFAM" id="SSF52540">
    <property type="entry name" value="P-loop containing nucleoside triphosphate hydrolases"/>
    <property type="match status" value="2"/>
</dbReference>
<dbReference type="PROSITE" id="PS00411">
    <property type="entry name" value="KINESIN_MOTOR_1"/>
    <property type="match status" value="1"/>
</dbReference>
<dbReference type="GeneID" id="5654680"/>
<keyword evidence="8" id="KW-1185">Reference proteome</keyword>
<dbReference type="VEuPathDB" id="TriTrypDB:LmjF.33.2560"/>
<dbReference type="Gene3D" id="3.40.850.10">
    <property type="entry name" value="Kinesin motor domain"/>
    <property type="match status" value="1"/>
</dbReference>
<evidence type="ECO:0000256" key="3">
    <source>
        <dbReference type="PROSITE-ProRule" id="PRU00283"/>
    </source>
</evidence>
<evidence type="ECO:0000313" key="7">
    <source>
        <dbReference type="EMBL" id="CAJ06703.1"/>
    </source>
</evidence>
<dbReference type="GO" id="GO:0003777">
    <property type="term" value="F:microtubule motor activity"/>
    <property type="evidence" value="ECO:0000318"/>
    <property type="project" value="GO_Central"/>
</dbReference>
<dbReference type="InterPro" id="IPR001752">
    <property type="entry name" value="Kinesin_motor_dom"/>
</dbReference>
<dbReference type="GO" id="GO:0005874">
    <property type="term" value="C:microtubule"/>
    <property type="evidence" value="ECO:0000318"/>
    <property type="project" value="GO_Central"/>
</dbReference>
<feature type="domain" description="Kinesin motor" evidence="6">
    <location>
        <begin position="38"/>
        <end position="469"/>
    </location>
</feature>
<dbReference type="RefSeq" id="XP_001686017.1">
    <property type="nucleotide sequence ID" value="XM_001685965.1"/>
</dbReference>
<dbReference type="SMART" id="SM00129">
    <property type="entry name" value="KISc"/>
    <property type="match status" value="1"/>
</dbReference>
<dbReference type="InterPro" id="IPR019821">
    <property type="entry name" value="Kinesin_motor_CS"/>
</dbReference>
<feature type="compositionally biased region" description="Basic and acidic residues" evidence="5">
    <location>
        <begin position="955"/>
        <end position="977"/>
    </location>
</feature>
<dbReference type="PROSITE" id="PS50067">
    <property type="entry name" value="KINESIN_MOTOR_2"/>
    <property type="match status" value="1"/>
</dbReference>
<dbReference type="KEGG" id="lma:LMJF_33_2560"/>
<evidence type="ECO:0000313" key="8">
    <source>
        <dbReference type="Proteomes" id="UP000000542"/>
    </source>
</evidence>
<evidence type="ECO:0000259" key="6">
    <source>
        <dbReference type="PROSITE" id="PS50067"/>
    </source>
</evidence>
<dbReference type="EMBL" id="FR796429">
    <property type="protein sequence ID" value="CAJ06703.1"/>
    <property type="molecule type" value="Genomic_DNA"/>
</dbReference>
<feature type="region of interest" description="Disordered" evidence="5">
    <location>
        <begin position="1"/>
        <end position="39"/>
    </location>
</feature>
<evidence type="ECO:0000256" key="1">
    <source>
        <dbReference type="ARBA" id="ARBA00022741"/>
    </source>
</evidence>
<keyword evidence="2 3" id="KW-0067">ATP-binding</keyword>
<feature type="region of interest" description="Disordered" evidence="5">
    <location>
        <begin position="885"/>
        <end position="915"/>
    </location>
</feature>
<dbReference type="GO" id="GO:0008017">
    <property type="term" value="F:microtubule binding"/>
    <property type="evidence" value="ECO:0000318"/>
    <property type="project" value="GO_Central"/>
</dbReference>
<keyword evidence="1 3" id="KW-0547">Nucleotide-binding</keyword>
<feature type="compositionally biased region" description="Low complexity" evidence="5">
    <location>
        <begin position="904"/>
        <end position="913"/>
    </location>
</feature>
<name>Q4Q3T1_LEIMA</name>
<dbReference type="Proteomes" id="UP000000542">
    <property type="component" value="Chromosome 33"/>
</dbReference>
<dbReference type="PANTHER" id="PTHR47117">
    <property type="entry name" value="STAR-RELATED LIPID TRANSFER PROTEIN 9"/>
    <property type="match status" value="1"/>
</dbReference>